<dbReference type="InterPro" id="IPR018060">
    <property type="entry name" value="HTH_AraC"/>
</dbReference>
<dbReference type="Proteomes" id="UP001501442">
    <property type="component" value="Unassembled WGS sequence"/>
</dbReference>
<dbReference type="PANTHER" id="PTHR43130">
    <property type="entry name" value="ARAC-FAMILY TRANSCRIPTIONAL REGULATOR"/>
    <property type="match status" value="1"/>
</dbReference>
<sequence>MHRVAVIAVPPATTFDLSIPELVLGETTIDGHAGYQVRVCTARPGPVATSSSLEITVTHGLEAIDDADTVIVTGTGAREDVDPRVLSVLRRASAAGRRVASICTGAFVLAQAGLLDGRSATTYWAKSEEFSTRFPAVKLRPDVLYVEDGNVLTSAGLSAGIDLCLHLVRTDYGAATANAVARLVVAAPVRPGGQAQFINTPLPPETGTSLTETRTWALDRLHEPLTRADLAAHARTSVRTLTRRFHAETGLTPLQWLLHQRVLRAQELLETTDLPMDQVARLSGLATTDSLRQHLSRRTGLTPSAYRAAFTQHPSSAGSGTTTA</sequence>
<dbReference type="Pfam" id="PF01965">
    <property type="entry name" value="DJ-1_PfpI"/>
    <property type="match status" value="1"/>
</dbReference>
<evidence type="ECO:0000256" key="1">
    <source>
        <dbReference type="ARBA" id="ARBA00023015"/>
    </source>
</evidence>
<feature type="region of interest" description="Disordered" evidence="3">
    <location>
        <begin position="302"/>
        <end position="324"/>
    </location>
</feature>
<evidence type="ECO:0000313" key="5">
    <source>
        <dbReference type="EMBL" id="GAA4621921.1"/>
    </source>
</evidence>
<evidence type="ECO:0000256" key="3">
    <source>
        <dbReference type="SAM" id="MobiDB-lite"/>
    </source>
</evidence>
<feature type="compositionally biased region" description="Polar residues" evidence="3">
    <location>
        <begin position="312"/>
        <end position="324"/>
    </location>
</feature>
<feature type="domain" description="HTH araC/xylS-type" evidence="4">
    <location>
        <begin position="211"/>
        <end position="309"/>
    </location>
</feature>
<comment type="caution">
    <text evidence="5">The sequence shown here is derived from an EMBL/GenBank/DDBJ whole genome shotgun (WGS) entry which is preliminary data.</text>
</comment>
<organism evidence="5 6">
    <name type="scientific">Actinoallomurus vinaceus</name>
    <dbReference type="NCBI Taxonomy" id="1080074"/>
    <lineage>
        <taxon>Bacteria</taxon>
        <taxon>Bacillati</taxon>
        <taxon>Actinomycetota</taxon>
        <taxon>Actinomycetes</taxon>
        <taxon>Streptosporangiales</taxon>
        <taxon>Thermomonosporaceae</taxon>
        <taxon>Actinoallomurus</taxon>
    </lineage>
</organism>
<proteinExistence type="predicted"/>
<keyword evidence="6" id="KW-1185">Reference proteome</keyword>
<gene>
    <name evidence="5" type="ORF">GCM10023196_012050</name>
</gene>
<dbReference type="Pfam" id="PF12833">
    <property type="entry name" value="HTH_18"/>
    <property type="match status" value="1"/>
</dbReference>
<dbReference type="Gene3D" id="1.10.10.60">
    <property type="entry name" value="Homeodomain-like"/>
    <property type="match status" value="1"/>
</dbReference>
<dbReference type="SMART" id="SM00342">
    <property type="entry name" value="HTH_ARAC"/>
    <property type="match status" value="1"/>
</dbReference>
<evidence type="ECO:0000259" key="4">
    <source>
        <dbReference type="PROSITE" id="PS01124"/>
    </source>
</evidence>
<protein>
    <submittedName>
        <fullName evidence="5">Helix-turn-helix domain-containing protein</fullName>
    </submittedName>
</protein>
<dbReference type="Gene3D" id="3.40.50.880">
    <property type="match status" value="1"/>
</dbReference>
<evidence type="ECO:0000256" key="2">
    <source>
        <dbReference type="ARBA" id="ARBA00023163"/>
    </source>
</evidence>
<keyword evidence="2" id="KW-0804">Transcription</keyword>
<dbReference type="SUPFAM" id="SSF52317">
    <property type="entry name" value="Class I glutamine amidotransferase-like"/>
    <property type="match status" value="1"/>
</dbReference>
<accession>A0ABP8U4Y9</accession>
<dbReference type="EMBL" id="BAABHK010000002">
    <property type="protein sequence ID" value="GAA4621921.1"/>
    <property type="molecule type" value="Genomic_DNA"/>
</dbReference>
<dbReference type="SUPFAM" id="SSF46689">
    <property type="entry name" value="Homeodomain-like"/>
    <property type="match status" value="2"/>
</dbReference>
<dbReference type="InterPro" id="IPR029062">
    <property type="entry name" value="Class_I_gatase-like"/>
</dbReference>
<dbReference type="PROSITE" id="PS01124">
    <property type="entry name" value="HTH_ARAC_FAMILY_2"/>
    <property type="match status" value="1"/>
</dbReference>
<dbReference type="InterPro" id="IPR009057">
    <property type="entry name" value="Homeodomain-like_sf"/>
</dbReference>
<keyword evidence="1" id="KW-0805">Transcription regulation</keyword>
<dbReference type="InterPro" id="IPR052158">
    <property type="entry name" value="INH-QAR"/>
</dbReference>
<reference evidence="6" key="1">
    <citation type="journal article" date="2019" name="Int. J. Syst. Evol. Microbiol.">
        <title>The Global Catalogue of Microorganisms (GCM) 10K type strain sequencing project: providing services to taxonomists for standard genome sequencing and annotation.</title>
        <authorList>
            <consortium name="The Broad Institute Genomics Platform"/>
            <consortium name="The Broad Institute Genome Sequencing Center for Infectious Disease"/>
            <person name="Wu L."/>
            <person name="Ma J."/>
        </authorList>
    </citation>
    <scope>NUCLEOTIDE SEQUENCE [LARGE SCALE GENOMIC DNA]</scope>
    <source>
        <strain evidence="6">JCM 17939</strain>
    </source>
</reference>
<dbReference type="RefSeq" id="WP_252840255.1">
    <property type="nucleotide sequence ID" value="NZ_BAABHK010000002.1"/>
</dbReference>
<dbReference type="InterPro" id="IPR002818">
    <property type="entry name" value="DJ-1/PfpI"/>
</dbReference>
<dbReference type="CDD" id="cd03137">
    <property type="entry name" value="GATase1_AraC_1"/>
    <property type="match status" value="1"/>
</dbReference>
<evidence type="ECO:0000313" key="6">
    <source>
        <dbReference type="Proteomes" id="UP001501442"/>
    </source>
</evidence>
<name>A0ABP8U4Y9_9ACTN</name>
<dbReference type="PANTHER" id="PTHR43130:SF3">
    <property type="entry name" value="HTH-TYPE TRANSCRIPTIONAL REGULATOR RV1931C"/>
    <property type="match status" value="1"/>
</dbReference>